<evidence type="ECO:0008006" key="3">
    <source>
        <dbReference type="Google" id="ProtNLM"/>
    </source>
</evidence>
<evidence type="ECO:0000313" key="1">
    <source>
        <dbReference type="EMBL" id="GAA4752331.1"/>
    </source>
</evidence>
<proteinExistence type="predicted"/>
<protein>
    <recommendedName>
        <fullName evidence="3">PD-(D/E)XK motif protein</fullName>
    </recommendedName>
</protein>
<name>A0ABP8ZBK8_9ACTN</name>
<dbReference type="InterPro" id="IPR025534">
    <property type="entry name" value="DUF4420"/>
</dbReference>
<sequence>MTNSPEDARHLTFATLDTLWSTCAPMVLPIKGEPECRLQIDPKNGLITLVTTYDTPEPDVSNLKNVGLTAVSVGDDQLAELTVRVEDNVHGAYGLLATIADELQIEKMPLAAAVAAGVARHRNVFATRGAMTTEKEIGLFGELLFLEYLIHQIGAGPAISSWKGPLAEEHDYTFASVHIEVKTTSGERRRHVIHGLNQLVPLRGVPLSVLSIQLTRTSRDGGRTLPQVVSQVRATAGGHQVAVDAMLDSFGWQDDDADLYSTSWTLRSQPRAYYVRGGFPAMTPDLVGPVVPNYPLLSEVSYKVDLTDLPYDTLPDPLGGFVESKES</sequence>
<dbReference type="Proteomes" id="UP001500822">
    <property type="component" value="Unassembled WGS sequence"/>
</dbReference>
<comment type="caution">
    <text evidence="1">The sequence shown here is derived from an EMBL/GenBank/DDBJ whole genome shotgun (WGS) entry which is preliminary data.</text>
</comment>
<dbReference type="Pfam" id="PF14390">
    <property type="entry name" value="DUF4420"/>
    <property type="match status" value="1"/>
</dbReference>
<dbReference type="RefSeq" id="WP_345313682.1">
    <property type="nucleotide sequence ID" value="NZ_BAABIE010000011.1"/>
</dbReference>
<reference evidence="2" key="1">
    <citation type="journal article" date="2019" name="Int. J. Syst. Evol. Microbiol.">
        <title>The Global Catalogue of Microorganisms (GCM) 10K type strain sequencing project: providing services to taxonomists for standard genome sequencing and annotation.</title>
        <authorList>
            <consortium name="The Broad Institute Genomics Platform"/>
            <consortium name="The Broad Institute Genome Sequencing Center for Infectious Disease"/>
            <person name="Wu L."/>
            <person name="Ma J."/>
        </authorList>
    </citation>
    <scope>NUCLEOTIDE SEQUENCE [LARGE SCALE GENOMIC DNA]</scope>
    <source>
        <strain evidence="2">JCM 18077</strain>
    </source>
</reference>
<dbReference type="EMBL" id="BAABIE010000011">
    <property type="protein sequence ID" value="GAA4752331.1"/>
    <property type="molecule type" value="Genomic_DNA"/>
</dbReference>
<evidence type="ECO:0000313" key="2">
    <source>
        <dbReference type="Proteomes" id="UP001500822"/>
    </source>
</evidence>
<gene>
    <name evidence="1" type="ORF">GCM10023217_24090</name>
</gene>
<keyword evidence="2" id="KW-1185">Reference proteome</keyword>
<accession>A0ABP8ZBK8</accession>
<organism evidence="1 2">
    <name type="scientific">Gordonia alkaliphila</name>
    <dbReference type="NCBI Taxonomy" id="1053547"/>
    <lineage>
        <taxon>Bacteria</taxon>
        <taxon>Bacillati</taxon>
        <taxon>Actinomycetota</taxon>
        <taxon>Actinomycetes</taxon>
        <taxon>Mycobacteriales</taxon>
        <taxon>Gordoniaceae</taxon>
        <taxon>Gordonia</taxon>
    </lineage>
</organism>